<keyword evidence="2" id="KW-1185">Reference proteome</keyword>
<comment type="caution">
    <text evidence="1">The sequence shown here is derived from an EMBL/GenBank/DDBJ whole genome shotgun (WGS) entry which is preliminary data.</text>
</comment>
<protein>
    <submittedName>
        <fullName evidence="1">8170_t:CDS:1</fullName>
    </submittedName>
</protein>
<gene>
    <name evidence="1" type="ORF">SCALOS_LOCUS3336</name>
</gene>
<dbReference type="Proteomes" id="UP000789860">
    <property type="component" value="Unassembled WGS sequence"/>
</dbReference>
<accession>A0ACA9KZQ7</accession>
<name>A0ACA9KZQ7_9GLOM</name>
<organism evidence="1 2">
    <name type="scientific">Scutellospora calospora</name>
    <dbReference type="NCBI Taxonomy" id="85575"/>
    <lineage>
        <taxon>Eukaryota</taxon>
        <taxon>Fungi</taxon>
        <taxon>Fungi incertae sedis</taxon>
        <taxon>Mucoromycota</taxon>
        <taxon>Glomeromycotina</taxon>
        <taxon>Glomeromycetes</taxon>
        <taxon>Diversisporales</taxon>
        <taxon>Gigasporaceae</taxon>
        <taxon>Scutellospora</taxon>
    </lineage>
</organism>
<proteinExistence type="predicted"/>
<reference evidence="1" key="1">
    <citation type="submission" date="2021-06" db="EMBL/GenBank/DDBJ databases">
        <authorList>
            <person name="Kallberg Y."/>
            <person name="Tangrot J."/>
            <person name="Rosling A."/>
        </authorList>
    </citation>
    <scope>NUCLEOTIDE SEQUENCE</scope>
    <source>
        <strain evidence="1">AU212A</strain>
    </source>
</reference>
<evidence type="ECO:0000313" key="1">
    <source>
        <dbReference type="EMBL" id="CAG8503195.1"/>
    </source>
</evidence>
<dbReference type="EMBL" id="CAJVPM010003581">
    <property type="protein sequence ID" value="CAG8503195.1"/>
    <property type="molecule type" value="Genomic_DNA"/>
</dbReference>
<sequence>MTKKSIIIDNYQNFNITSCKNGYVNSLEFILSCLERLLLIKDAINIVLAILTISNTPKARKDVKRLKEIQITDNNFKYATFSSMIPSILELIEKLDYSIDYSNESNYVNFETIDLVFDDNVGYVYAQKEEEGSPKDRKIKINTPIDNLSDNKLFLAYLLDLRFKKLRFAISTQQLQAKAAFREKYNDIKLLQSLLTLINQPLDIYEEQPFAENSRRQIYQKIFIKLIFTHNTIDEPNDEISHYFSLSEVF</sequence>
<evidence type="ECO:0000313" key="2">
    <source>
        <dbReference type="Proteomes" id="UP000789860"/>
    </source>
</evidence>